<accession>A0A8J5JQA7</accession>
<sequence length="89" mass="9355">MVDQGHPVSHHAGPGPLCVITQGHGGPRPPRPQQTKATHSQRAGPQWTRATEGSLGVSMALAPGRPPPLLTENNHVEEHPGAVAEDRSL</sequence>
<reference evidence="2" key="1">
    <citation type="journal article" date="2021" name="Sci. Adv.">
        <title>The American lobster genome reveals insights on longevity, neural, and immune adaptations.</title>
        <authorList>
            <person name="Polinski J.M."/>
            <person name="Zimin A.V."/>
            <person name="Clark K.F."/>
            <person name="Kohn A.B."/>
            <person name="Sadowski N."/>
            <person name="Timp W."/>
            <person name="Ptitsyn A."/>
            <person name="Khanna P."/>
            <person name="Romanova D.Y."/>
            <person name="Williams P."/>
            <person name="Greenwood S.J."/>
            <person name="Moroz L.L."/>
            <person name="Walt D.R."/>
            <person name="Bodnar A.G."/>
        </authorList>
    </citation>
    <scope>NUCLEOTIDE SEQUENCE</scope>
    <source>
        <strain evidence="2">GMGI-L3</strain>
    </source>
</reference>
<protein>
    <submittedName>
        <fullName evidence="2">Uncharacterized protein</fullName>
    </submittedName>
</protein>
<comment type="caution">
    <text evidence="2">The sequence shown here is derived from an EMBL/GenBank/DDBJ whole genome shotgun (WGS) entry which is preliminary data.</text>
</comment>
<evidence type="ECO:0000313" key="3">
    <source>
        <dbReference type="Proteomes" id="UP000747542"/>
    </source>
</evidence>
<feature type="compositionally biased region" description="Basic and acidic residues" evidence="1">
    <location>
        <begin position="74"/>
        <end position="89"/>
    </location>
</feature>
<dbReference type="AlphaFoldDB" id="A0A8J5JQA7"/>
<evidence type="ECO:0000256" key="1">
    <source>
        <dbReference type="SAM" id="MobiDB-lite"/>
    </source>
</evidence>
<organism evidence="2 3">
    <name type="scientific">Homarus americanus</name>
    <name type="common">American lobster</name>
    <dbReference type="NCBI Taxonomy" id="6706"/>
    <lineage>
        <taxon>Eukaryota</taxon>
        <taxon>Metazoa</taxon>
        <taxon>Ecdysozoa</taxon>
        <taxon>Arthropoda</taxon>
        <taxon>Crustacea</taxon>
        <taxon>Multicrustacea</taxon>
        <taxon>Malacostraca</taxon>
        <taxon>Eumalacostraca</taxon>
        <taxon>Eucarida</taxon>
        <taxon>Decapoda</taxon>
        <taxon>Pleocyemata</taxon>
        <taxon>Astacidea</taxon>
        <taxon>Nephropoidea</taxon>
        <taxon>Nephropidae</taxon>
        <taxon>Homarus</taxon>
    </lineage>
</organism>
<feature type="compositionally biased region" description="Polar residues" evidence="1">
    <location>
        <begin position="35"/>
        <end position="51"/>
    </location>
</feature>
<keyword evidence="3" id="KW-1185">Reference proteome</keyword>
<proteinExistence type="predicted"/>
<evidence type="ECO:0000313" key="2">
    <source>
        <dbReference type="EMBL" id="KAG7158863.1"/>
    </source>
</evidence>
<dbReference type="Proteomes" id="UP000747542">
    <property type="component" value="Unassembled WGS sequence"/>
</dbReference>
<name>A0A8J5JQA7_HOMAM</name>
<feature type="region of interest" description="Disordered" evidence="1">
    <location>
        <begin position="1"/>
        <end position="89"/>
    </location>
</feature>
<gene>
    <name evidence="2" type="ORF">Hamer_G006232</name>
</gene>
<dbReference type="EMBL" id="JAHLQT010034244">
    <property type="protein sequence ID" value="KAG7158863.1"/>
    <property type="molecule type" value="Genomic_DNA"/>
</dbReference>